<dbReference type="PROSITE" id="PS50195">
    <property type="entry name" value="PX"/>
    <property type="match status" value="1"/>
</dbReference>
<dbReference type="InterPro" id="IPR025258">
    <property type="entry name" value="RH_dom"/>
</dbReference>
<keyword evidence="3" id="KW-0863">Zinc-finger</keyword>
<dbReference type="InterPro" id="IPR001683">
    <property type="entry name" value="PX_dom"/>
</dbReference>
<gene>
    <name evidence="7" type="ORF">E3N88_26001</name>
</gene>
<comment type="caution">
    <text evidence="7">The sequence shown here is derived from an EMBL/GenBank/DDBJ whole genome shotgun (WGS) entry which is preliminary data.</text>
</comment>
<keyword evidence="2" id="KW-0677">Repeat</keyword>
<evidence type="ECO:0000256" key="3">
    <source>
        <dbReference type="ARBA" id="ARBA00022771"/>
    </source>
</evidence>
<keyword evidence="4" id="KW-0862">Zinc</keyword>
<dbReference type="InterPro" id="IPR036871">
    <property type="entry name" value="PX_dom_sf"/>
</dbReference>
<evidence type="ECO:0000256" key="5">
    <source>
        <dbReference type="SAM" id="MobiDB-lite"/>
    </source>
</evidence>
<dbReference type="AlphaFoldDB" id="A0A5N6N7A9"/>
<accession>A0A5N6N7A9</accession>
<dbReference type="GO" id="GO:0035091">
    <property type="term" value="F:phosphatidylinositol binding"/>
    <property type="evidence" value="ECO:0007669"/>
    <property type="project" value="InterPro"/>
</dbReference>
<dbReference type="Pfam" id="PF00787">
    <property type="entry name" value="PX"/>
    <property type="match status" value="1"/>
</dbReference>
<reference evidence="7 8" key="1">
    <citation type="submission" date="2019-05" db="EMBL/GenBank/DDBJ databases">
        <title>Mikania micrantha, genome provides insights into the molecular mechanism of rapid growth.</title>
        <authorList>
            <person name="Liu B."/>
        </authorList>
    </citation>
    <scope>NUCLEOTIDE SEQUENCE [LARGE SCALE GENOMIC DNA]</scope>
    <source>
        <strain evidence="7">NLD-2019</strain>
        <tissue evidence="7">Leaf</tissue>
    </source>
</reference>
<dbReference type="PANTHER" id="PTHR12326:SF3">
    <property type="entry name" value="DIFFERENTIALLY EXPRESSED IN FDCP 8 HOMOLOG"/>
    <property type="match status" value="1"/>
</dbReference>
<dbReference type="GO" id="GO:0016020">
    <property type="term" value="C:membrane"/>
    <property type="evidence" value="ECO:0007669"/>
    <property type="project" value="UniProtKB-ARBA"/>
</dbReference>
<keyword evidence="8" id="KW-1185">Reference proteome</keyword>
<dbReference type="Proteomes" id="UP000326396">
    <property type="component" value="Linkage Group LG3"/>
</dbReference>
<name>A0A5N6N7A9_9ASTR</name>
<evidence type="ECO:0000256" key="1">
    <source>
        <dbReference type="ARBA" id="ARBA00022723"/>
    </source>
</evidence>
<dbReference type="PANTHER" id="PTHR12326">
    <property type="entry name" value="PLECKSTRIN HOMOLOGY DOMAIN CONTAINING PROTEIN"/>
    <property type="match status" value="1"/>
</dbReference>
<organism evidence="7 8">
    <name type="scientific">Mikania micrantha</name>
    <name type="common">bitter vine</name>
    <dbReference type="NCBI Taxonomy" id="192012"/>
    <lineage>
        <taxon>Eukaryota</taxon>
        <taxon>Viridiplantae</taxon>
        <taxon>Streptophyta</taxon>
        <taxon>Embryophyta</taxon>
        <taxon>Tracheophyta</taxon>
        <taxon>Spermatophyta</taxon>
        <taxon>Magnoliopsida</taxon>
        <taxon>eudicotyledons</taxon>
        <taxon>Gunneridae</taxon>
        <taxon>Pentapetalae</taxon>
        <taxon>asterids</taxon>
        <taxon>campanulids</taxon>
        <taxon>Asterales</taxon>
        <taxon>Asteraceae</taxon>
        <taxon>Asteroideae</taxon>
        <taxon>Heliantheae alliance</taxon>
        <taxon>Eupatorieae</taxon>
        <taxon>Mikania</taxon>
    </lineage>
</organism>
<sequence>MEQSGLEVPIWETLEVEDDSSPGNLGVVDGRRWLRGGDRCAGVPVVDTNLGDSDGSFAMGADVSGRCGGGSLLVHCGWEEVPPFHSPCNHLIIIRMMNGEGSSKTVSLNHKFDDELLKWKASDPKLLNNRSNEASPLSSRYSSCGESEFDRYCSANSVMGTPRLCGSVGTFQDFPDSDIGSVKSSRFGDLGSLDNFSLGGRFENKSSLTFEKFDEYSQKTSKISEERSVAINNEMNLYDEMEMRTSLSDLEDRGGGSMWKSEICARKMQSNPIDKETMKEHVVNAGVEEGSESSMGVDEVNNVYEGETSSQVEHSEPEGSMYGYGSDNEEMTGLPFRGYPLYSREKKENNGNPLVMTSTVAYGSDDWNDYMQETMENSQDLFVKDEIIKHDQNEIGSEDHSSKSAVVCESIDVSHKQEKVTDICAVSKQEGEFNQLKTEVVSDEMPPKKPENAVLNESIDDITRTIVQSTLAQDVEGHAYSLLSLPVINVEKRQNASSISLNIHEDKEMASKTEIYELNEFYDEVVFEMEEILLNSGESPAARFTRDRKHHNHVSLPSRDGGSTASTSSIDTCYSFIQNHYKIDGIEVIGAKQKKGDVSLGERLVGVKEYTVYKLIVWSGTHQWEVERRYRDFFTLYRRLKSSFAGKGLDLPSPWSKVERESRKYFGNSSPDVVLERSVLIQECLQSILHSKFSSNLPSSIIWFLAPPKNEPAILSQIENKPTYTLGQSISLIVELRPRQSMRQMLEGQHYTCAGCHKYFDDGTTLLREFVQTFGWGKPRVCEYSSQVFCSFCHINETAILPARVLHWWDFKEYPVSQLAKSYLDSIHDKPMLCVSAVNPFLFSKIPPLQHVINIRKRIGRMLPYVRCPFRRSIYKGVGSRRYILESSDFFALKDLVDLSKGVFSALPVMVETISKKIVNHITDECLICYDVGVPCGARQTCDDPSSPIFPFQEGEVERCKSCELVYHKACFKKMAVCPCGLDIGSAPIISPDVSQNKARVDPNNLGQIAGSKFSMGFLSGLLSKASSSKLWGPKDNDDTVIPMGSLPSSSL</sequence>
<dbReference type="CDD" id="cd06093">
    <property type="entry name" value="PX_domain"/>
    <property type="match status" value="1"/>
</dbReference>
<evidence type="ECO:0000256" key="2">
    <source>
        <dbReference type="ARBA" id="ARBA00022737"/>
    </source>
</evidence>
<feature type="domain" description="PX" evidence="6">
    <location>
        <begin position="591"/>
        <end position="711"/>
    </location>
</feature>
<dbReference type="SUPFAM" id="SSF64268">
    <property type="entry name" value="PX domain"/>
    <property type="match status" value="1"/>
</dbReference>
<dbReference type="GO" id="GO:0005768">
    <property type="term" value="C:endosome"/>
    <property type="evidence" value="ECO:0007669"/>
    <property type="project" value="UniProtKB-ARBA"/>
</dbReference>
<evidence type="ECO:0000259" key="6">
    <source>
        <dbReference type="PROSITE" id="PS50195"/>
    </source>
</evidence>
<keyword evidence="1" id="KW-0479">Metal-binding</keyword>
<dbReference type="InterPro" id="IPR051366">
    <property type="entry name" value="DEF8"/>
</dbReference>
<evidence type="ECO:0000313" key="8">
    <source>
        <dbReference type="Proteomes" id="UP000326396"/>
    </source>
</evidence>
<dbReference type="GO" id="GO:0008270">
    <property type="term" value="F:zinc ion binding"/>
    <property type="evidence" value="ECO:0007669"/>
    <property type="project" value="UniProtKB-KW"/>
</dbReference>
<dbReference type="OrthoDB" id="1918044at2759"/>
<dbReference type="Gene3D" id="3.30.1520.10">
    <property type="entry name" value="Phox-like domain"/>
    <property type="match status" value="1"/>
</dbReference>
<dbReference type="EMBL" id="SZYD01000013">
    <property type="protein sequence ID" value="KAD4385832.1"/>
    <property type="molecule type" value="Genomic_DNA"/>
</dbReference>
<evidence type="ECO:0000313" key="7">
    <source>
        <dbReference type="EMBL" id="KAD4385832.1"/>
    </source>
</evidence>
<protein>
    <recommendedName>
        <fullName evidence="6">PX domain-containing protein</fullName>
    </recommendedName>
</protein>
<dbReference type="Pfam" id="PF13901">
    <property type="entry name" value="RH_dom"/>
    <property type="match status" value="1"/>
</dbReference>
<feature type="region of interest" description="Disordered" evidence="5">
    <location>
        <begin position="1033"/>
        <end position="1052"/>
    </location>
</feature>
<evidence type="ECO:0000256" key="4">
    <source>
        <dbReference type="ARBA" id="ARBA00022833"/>
    </source>
</evidence>
<feature type="region of interest" description="Disordered" evidence="5">
    <location>
        <begin position="544"/>
        <end position="567"/>
    </location>
</feature>
<dbReference type="SMART" id="SM01175">
    <property type="entry name" value="DUF4206"/>
    <property type="match status" value="1"/>
</dbReference>
<proteinExistence type="predicted"/>